<feature type="transmembrane region" description="Helical" evidence="1">
    <location>
        <begin position="210"/>
        <end position="233"/>
    </location>
</feature>
<gene>
    <name evidence="2" type="ORF">IFJ97_04655</name>
</gene>
<proteinExistence type="predicted"/>
<sequence length="243" mass="27068">MDARTYRKIHRWLGLVVGIQLLLWTVGGLFFSLNPIAKVRGETEAPEPQPLEFDAPPASPAAALTELVRLHARAEIQTVALRPHLDAAVYEITFVADGEPHWALANATTGELRSTVDQGEAEVIARQAYALDTPIADVTLVTEAPSGSEYRERPLPAYRISFDDSLGTRLYISVERGVVTARRNDRWRLFDFLWMLHIMDYQSRDNFNTFLLQAVSALGLVTVLSGFVLAGLTSPRLRRLAGR</sequence>
<name>A0A8J6YBS0_9BACT</name>
<comment type="caution">
    <text evidence="2">The sequence shown here is derived from an EMBL/GenBank/DDBJ whole genome shotgun (WGS) entry which is preliminary data.</text>
</comment>
<protein>
    <submittedName>
        <fullName evidence="2">PepSY domain-containing protein</fullName>
    </submittedName>
</protein>
<reference evidence="2 3" key="1">
    <citation type="submission" date="2020-08" db="EMBL/GenBank/DDBJ databases">
        <title>Acidobacteriota in marine sediments use diverse sulfur dissimilation pathways.</title>
        <authorList>
            <person name="Wasmund K."/>
        </authorList>
    </citation>
    <scope>NUCLEOTIDE SEQUENCE [LARGE SCALE GENOMIC DNA]</scope>
    <source>
        <strain evidence="2">MAG AM3-A</strain>
    </source>
</reference>
<keyword evidence="1" id="KW-0812">Transmembrane</keyword>
<keyword evidence="1" id="KW-0472">Membrane</keyword>
<evidence type="ECO:0000256" key="1">
    <source>
        <dbReference type="SAM" id="Phobius"/>
    </source>
</evidence>
<dbReference type="EMBL" id="JACXWA010000073">
    <property type="protein sequence ID" value="MBD3870631.1"/>
    <property type="molecule type" value="Genomic_DNA"/>
</dbReference>
<dbReference type="Proteomes" id="UP000598633">
    <property type="component" value="Unassembled WGS sequence"/>
</dbReference>
<organism evidence="2 3">
    <name type="scientific">Candidatus Sulfomarinibacter kjeldsenii</name>
    <dbReference type="NCBI Taxonomy" id="2885994"/>
    <lineage>
        <taxon>Bacteria</taxon>
        <taxon>Pseudomonadati</taxon>
        <taxon>Acidobacteriota</taxon>
        <taxon>Thermoanaerobaculia</taxon>
        <taxon>Thermoanaerobaculales</taxon>
        <taxon>Candidatus Sulfomarinibacteraceae</taxon>
        <taxon>Candidatus Sulfomarinibacter</taxon>
    </lineage>
</organism>
<dbReference type="AlphaFoldDB" id="A0A8J6YBS0"/>
<feature type="transmembrane region" description="Helical" evidence="1">
    <location>
        <begin position="12"/>
        <end position="33"/>
    </location>
</feature>
<accession>A0A8J6YBS0</accession>
<evidence type="ECO:0000313" key="3">
    <source>
        <dbReference type="Proteomes" id="UP000598633"/>
    </source>
</evidence>
<keyword evidence="1" id="KW-1133">Transmembrane helix</keyword>
<evidence type="ECO:0000313" key="2">
    <source>
        <dbReference type="EMBL" id="MBD3870631.1"/>
    </source>
</evidence>